<dbReference type="InterPro" id="IPR005017">
    <property type="entry name" value="OMPP1/FadL/TodX"/>
</dbReference>
<dbReference type="Proteomes" id="UP001242010">
    <property type="component" value="Chromosome"/>
</dbReference>
<dbReference type="Gene3D" id="2.40.160.60">
    <property type="entry name" value="Outer membrane protein transport protein (OMPP1/FadL/TodX)"/>
    <property type="match status" value="1"/>
</dbReference>
<keyword evidence="9" id="KW-1185">Reference proteome</keyword>
<dbReference type="SUPFAM" id="SSF56935">
    <property type="entry name" value="Porins"/>
    <property type="match status" value="1"/>
</dbReference>
<keyword evidence="7" id="KW-0998">Cell outer membrane</keyword>
<sequence>MVCPLRPSRTLLAFLITGSTAGTLLGSGFQLREQSPSAQGNAYAGISAGGTDIGSMFFNVATLTRFEGNQAVLGFSSIAPSARLEGGSASRATLLGGSPVSGTAGGDAGRQAVLPVAYALWSASPDLKLGLSLNSPFGLGSEYEANWIGRYHAIKSQITVVEVAPSLAWRVDSRWSLGAAVVARYVDAELTNAVDFGAVGAALRIPGFIPGTQDGTVKVTGKQWKYGYKLGVLFEPTRNLRLGAAYHSRIDFALKGDVHYEGVPAALKAAFQDGGATPRANQPATASLGAAWEVAPGLSLQAEAARTFWSCFQDIRIGFASGQSTSVTEEQWKDTWFTSLGTTWKPNETWTFRAGVAKDQAATSDAYRTPRIPDADRTWLSAGAGYAFSRAFALDLGYSYIFVKDSTLNLKAGSPGNPDFFRGNLSGTYRNHIQVLALQARYSF</sequence>
<reference evidence="9" key="1">
    <citation type="journal article" date="2023" name="Int. J. Syst. Evol. Microbiol.">
        <title>Mesoterricola silvestris gen. nov., sp. nov., Mesoterricola sediminis sp. nov., Geothrix oryzae sp. nov., Geothrix edaphica sp. nov., Geothrix rubra sp. nov., and Geothrix limicola sp. nov., six novel members of Acidobacteriota isolated from soils.</title>
        <authorList>
            <person name="Itoh H."/>
            <person name="Sugisawa Y."/>
            <person name="Mise K."/>
            <person name="Xu Z."/>
            <person name="Kuniyasu M."/>
            <person name="Ushijima N."/>
            <person name="Kawano K."/>
            <person name="Kobayashi E."/>
            <person name="Shiratori Y."/>
            <person name="Masuda Y."/>
            <person name="Senoo K."/>
        </authorList>
    </citation>
    <scope>NUCLEOTIDE SEQUENCE [LARGE SCALE GENOMIC DNA]</scope>
    <source>
        <strain evidence="9">Red222</strain>
    </source>
</reference>
<comment type="subcellular location">
    <subcellularLocation>
        <location evidence="1">Cell outer membrane</location>
        <topology evidence="1">Multi-pass membrane protein</topology>
    </subcellularLocation>
</comment>
<keyword evidence="6" id="KW-0472">Membrane</keyword>
<dbReference type="RefSeq" id="WP_286355571.1">
    <property type="nucleotide sequence ID" value="NZ_AP027079.1"/>
</dbReference>
<evidence type="ECO:0000313" key="9">
    <source>
        <dbReference type="Proteomes" id="UP001242010"/>
    </source>
</evidence>
<evidence type="ECO:0000256" key="3">
    <source>
        <dbReference type="ARBA" id="ARBA00022452"/>
    </source>
</evidence>
<evidence type="ECO:0000256" key="5">
    <source>
        <dbReference type="ARBA" id="ARBA00022729"/>
    </source>
</evidence>
<evidence type="ECO:0000256" key="6">
    <source>
        <dbReference type="ARBA" id="ARBA00023136"/>
    </source>
</evidence>
<name>A0ABN6UVY8_9BACT</name>
<dbReference type="PANTHER" id="PTHR35093">
    <property type="entry name" value="OUTER MEMBRANE PROTEIN NMB0088-RELATED"/>
    <property type="match status" value="1"/>
</dbReference>
<comment type="similarity">
    <text evidence="2">Belongs to the OmpP1/FadL family.</text>
</comment>
<keyword evidence="4" id="KW-0812">Transmembrane</keyword>
<evidence type="ECO:0000256" key="7">
    <source>
        <dbReference type="ARBA" id="ARBA00023237"/>
    </source>
</evidence>
<protein>
    <submittedName>
        <fullName evidence="8">Aromatic hydrocarbon degradation protein</fullName>
    </submittedName>
</protein>
<keyword evidence="3" id="KW-1134">Transmembrane beta strand</keyword>
<evidence type="ECO:0000256" key="2">
    <source>
        <dbReference type="ARBA" id="ARBA00008163"/>
    </source>
</evidence>
<dbReference type="Pfam" id="PF03349">
    <property type="entry name" value="Toluene_X"/>
    <property type="match status" value="1"/>
</dbReference>
<evidence type="ECO:0000313" key="8">
    <source>
        <dbReference type="EMBL" id="BDU68936.1"/>
    </source>
</evidence>
<organism evidence="8 9">
    <name type="scientific">Geothrix oryzae</name>
    <dbReference type="NCBI Taxonomy" id="2927975"/>
    <lineage>
        <taxon>Bacteria</taxon>
        <taxon>Pseudomonadati</taxon>
        <taxon>Acidobacteriota</taxon>
        <taxon>Holophagae</taxon>
        <taxon>Holophagales</taxon>
        <taxon>Holophagaceae</taxon>
        <taxon>Geothrix</taxon>
    </lineage>
</organism>
<evidence type="ECO:0000256" key="1">
    <source>
        <dbReference type="ARBA" id="ARBA00004571"/>
    </source>
</evidence>
<dbReference type="PANTHER" id="PTHR35093:SF3">
    <property type="entry name" value="LONG-CHAIN FATTY ACID TRANSPORT PROTEIN"/>
    <property type="match status" value="1"/>
</dbReference>
<dbReference type="EMBL" id="AP027079">
    <property type="protein sequence ID" value="BDU68936.1"/>
    <property type="molecule type" value="Genomic_DNA"/>
</dbReference>
<proteinExistence type="inferred from homology"/>
<evidence type="ECO:0000256" key="4">
    <source>
        <dbReference type="ARBA" id="ARBA00022692"/>
    </source>
</evidence>
<accession>A0ABN6UVY8</accession>
<keyword evidence="5" id="KW-0732">Signal</keyword>
<gene>
    <name evidence="8" type="ORF">GETHOR_10370</name>
</gene>